<feature type="domain" description="CheB-type methylesterase" evidence="6">
    <location>
        <begin position="286"/>
        <end position="478"/>
    </location>
</feature>
<dbReference type="SUPFAM" id="SSF52738">
    <property type="entry name" value="Methylesterase CheB, C-terminal domain"/>
    <property type="match status" value="1"/>
</dbReference>
<feature type="region of interest" description="Disordered" evidence="5">
    <location>
        <begin position="138"/>
        <end position="231"/>
    </location>
</feature>
<feature type="active site" evidence="4">
    <location>
        <position position="324"/>
    </location>
</feature>
<keyword evidence="4" id="KW-0145">Chemotaxis</keyword>
<dbReference type="GO" id="GO:0008984">
    <property type="term" value="F:protein-glutamate methylesterase activity"/>
    <property type="evidence" value="ECO:0007669"/>
    <property type="project" value="UniProtKB-EC"/>
</dbReference>
<proteinExistence type="predicted"/>
<keyword evidence="8" id="KW-1185">Reference proteome</keyword>
<sequence length="479" mass="50377">MQPLRILIVDNAISHRKVMRAAMEEVLAALPGGGVIKLATTAEEAQLLLTSFQPNAITVNFAMSILRIDDTPFVPWLVRTARIPTIAYGLSDVLRDAALATGVDAYFMRPTQRSDWPPFCSKIARFLRRLAFPDEPPIYAPSHRHAPAGTVSRGAPAPQPPRQTAPTAPAASSASRAQQPMPAARSAAPTSAPPTAPLTAPAAAAVPQRPAPPVAPATSSAAAPSVKTTPSAAEPLVRAVVPSSLRRKATPSKEDELFAMLARTAHTHAASAPPAAAPPLPAEIRPAAGIKLIAIGASTGGTDAIADVLHRLQPPLPPIVIVQHIPAYFSRLFAIRLNEECTLPVNEGEDGLILEPSHVYIAPGDYHMAVCRQGGELALHCFHGPKIHSVRPAVDVLFGSVVKVLGADVLGVLLTGMGKDGADGLLRLRQAGAPTIGQDRETCVVYGMPRIAQERGALLYQLPLPQIGPAIQKIAGARY</sequence>
<feature type="compositionally biased region" description="Low complexity" evidence="5">
    <location>
        <begin position="164"/>
        <end position="190"/>
    </location>
</feature>
<feature type="compositionally biased region" description="Low complexity" evidence="5">
    <location>
        <begin position="197"/>
        <end position="208"/>
    </location>
</feature>
<dbReference type="Proteomes" id="UP000543804">
    <property type="component" value="Unassembled WGS sequence"/>
</dbReference>
<accession>A0A848B5D3</accession>
<feature type="active site" evidence="4">
    <location>
        <position position="420"/>
    </location>
</feature>
<dbReference type="PANTHER" id="PTHR42872">
    <property type="entry name" value="PROTEIN-GLUTAMATE METHYLESTERASE/PROTEIN-GLUTAMINE GLUTAMINASE"/>
    <property type="match status" value="1"/>
</dbReference>
<name>A0A848B5D3_9FIRM</name>
<dbReference type="GO" id="GO:0006935">
    <property type="term" value="P:chemotaxis"/>
    <property type="evidence" value="ECO:0007669"/>
    <property type="project" value="UniProtKB-UniRule"/>
</dbReference>
<gene>
    <name evidence="7" type="ORF">HF878_06500</name>
</gene>
<dbReference type="InterPro" id="IPR011006">
    <property type="entry name" value="CheY-like_superfamily"/>
</dbReference>
<dbReference type="RefSeq" id="WP_170077544.1">
    <property type="nucleotide sequence ID" value="NZ_JABAFA010000020.1"/>
</dbReference>
<reference evidence="7 8" key="1">
    <citation type="submission" date="2020-04" db="EMBL/GenBank/DDBJ databases">
        <authorList>
            <person name="Hitch T.C.A."/>
            <person name="Wylensek D."/>
            <person name="Clavel T."/>
        </authorList>
    </citation>
    <scope>NUCLEOTIDE SEQUENCE [LARGE SCALE GENOMIC DNA]</scope>
    <source>
        <strain evidence="7 8">PG-130-P53-12</strain>
    </source>
</reference>
<evidence type="ECO:0000313" key="7">
    <source>
        <dbReference type="EMBL" id="NMD99123.1"/>
    </source>
</evidence>
<dbReference type="InterPro" id="IPR035909">
    <property type="entry name" value="CheB_C"/>
</dbReference>
<dbReference type="EMBL" id="JABAFA010000020">
    <property type="protein sequence ID" value="NMD99123.1"/>
    <property type="molecule type" value="Genomic_DNA"/>
</dbReference>
<comment type="caution">
    <text evidence="7">The sequence shown here is derived from an EMBL/GenBank/DDBJ whole genome shotgun (WGS) entry which is preliminary data.</text>
</comment>
<comment type="catalytic activity">
    <reaction evidence="3">
        <text>[protein]-L-glutamate 5-O-methyl ester + H2O = L-glutamyl-[protein] + methanol + H(+)</text>
        <dbReference type="Rhea" id="RHEA:23236"/>
        <dbReference type="Rhea" id="RHEA-COMP:10208"/>
        <dbReference type="Rhea" id="RHEA-COMP:10311"/>
        <dbReference type="ChEBI" id="CHEBI:15377"/>
        <dbReference type="ChEBI" id="CHEBI:15378"/>
        <dbReference type="ChEBI" id="CHEBI:17790"/>
        <dbReference type="ChEBI" id="CHEBI:29973"/>
        <dbReference type="ChEBI" id="CHEBI:82795"/>
        <dbReference type="EC" id="3.1.1.61"/>
    </reaction>
</comment>
<feature type="compositionally biased region" description="Low complexity" evidence="5">
    <location>
        <begin position="216"/>
        <end position="231"/>
    </location>
</feature>
<dbReference type="SUPFAM" id="SSF52172">
    <property type="entry name" value="CheY-like"/>
    <property type="match status" value="1"/>
</dbReference>
<evidence type="ECO:0000256" key="5">
    <source>
        <dbReference type="SAM" id="MobiDB-lite"/>
    </source>
</evidence>
<dbReference type="Gene3D" id="3.40.50.180">
    <property type="entry name" value="Methylesterase CheB, C-terminal domain"/>
    <property type="match status" value="1"/>
</dbReference>
<protein>
    <recommendedName>
        <fullName evidence="2">protein-glutamate methylesterase</fullName>
        <ecNumber evidence="2">3.1.1.61</ecNumber>
    </recommendedName>
</protein>
<evidence type="ECO:0000256" key="3">
    <source>
        <dbReference type="ARBA" id="ARBA00048267"/>
    </source>
</evidence>
<evidence type="ECO:0000313" key="8">
    <source>
        <dbReference type="Proteomes" id="UP000543804"/>
    </source>
</evidence>
<dbReference type="EC" id="3.1.1.61" evidence="2"/>
<evidence type="ECO:0000256" key="4">
    <source>
        <dbReference type="PROSITE-ProRule" id="PRU00050"/>
    </source>
</evidence>
<evidence type="ECO:0000259" key="6">
    <source>
        <dbReference type="PROSITE" id="PS50122"/>
    </source>
</evidence>
<dbReference type="PROSITE" id="PS50122">
    <property type="entry name" value="CHEB"/>
    <property type="match status" value="1"/>
</dbReference>
<dbReference type="InterPro" id="IPR000673">
    <property type="entry name" value="Sig_transdc_resp-reg_Me-estase"/>
</dbReference>
<dbReference type="GO" id="GO:0000156">
    <property type="term" value="F:phosphorelay response regulator activity"/>
    <property type="evidence" value="ECO:0007669"/>
    <property type="project" value="InterPro"/>
</dbReference>
<organism evidence="7 8">
    <name type="scientific">Selenomonas bovis</name>
    <dbReference type="NCBI Taxonomy" id="416586"/>
    <lineage>
        <taxon>Bacteria</taxon>
        <taxon>Bacillati</taxon>
        <taxon>Bacillota</taxon>
        <taxon>Negativicutes</taxon>
        <taxon>Selenomonadales</taxon>
        <taxon>Selenomonadaceae</taxon>
        <taxon>Selenomonas</taxon>
    </lineage>
</organism>
<keyword evidence="1 4" id="KW-0378">Hydrolase</keyword>
<evidence type="ECO:0000256" key="1">
    <source>
        <dbReference type="ARBA" id="ARBA00022801"/>
    </source>
</evidence>
<dbReference type="GO" id="GO:0005737">
    <property type="term" value="C:cytoplasm"/>
    <property type="evidence" value="ECO:0007669"/>
    <property type="project" value="InterPro"/>
</dbReference>
<evidence type="ECO:0000256" key="2">
    <source>
        <dbReference type="ARBA" id="ARBA00039140"/>
    </source>
</evidence>
<dbReference type="Pfam" id="PF01339">
    <property type="entry name" value="CheB_methylest"/>
    <property type="match status" value="1"/>
</dbReference>
<dbReference type="AlphaFoldDB" id="A0A848B5D3"/>
<dbReference type="PANTHER" id="PTHR42872:SF6">
    <property type="entry name" value="PROTEIN-GLUTAMATE METHYLESTERASE_PROTEIN-GLUTAMINE GLUTAMINASE"/>
    <property type="match status" value="1"/>
</dbReference>
<feature type="active site" evidence="4">
    <location>
        <position position="298"/>
    </location>
</feature>
<dbReference type="CDD" id="cd16432">
    <property type="entry name" value="CheB_Rec"/>
    <property type="match status" value="1"/>
</dbReference>